<dbReference type="Proteomes" id="UP000243524">
    <property type="component" value="Unassembled WGS sequence"/>
</dbReference>
<evidence type="ECO:0000256" key="7">
    <source>
        <dbReference type="ARBA" id="ARBA00022771"/>
    </source>
</evidence>
<feature type="domain" description="Toprim" evidence="16">
    <location>
        <begin position="263"/>
        <end position="344"/>
    </location>
</feature>
<keyword evidence="11 12" id="KW-0804">Transcription</keyword>
<comment type="catalytic activity">
    <reaction evidence="12">
        <text>ssDNA + n NTP = ssDNA/pppN(pN)n-1 hybrid + (n-1) diphosphate.</text>
        <dbReference type="EC" id="2.7.7.101"/>
    </reaction>
</comment>
<dbReference type="SMART" id="SM00493">
    <property type="entry name" value="TOPRIM"/>
    <property type="match status" value="1"/>
</dbReference>
<evidence type="ECO:0000256" key="1">
    <source>
        <dbReference type="ARBA" id="ARBA00022478"/>
    </source>
</evidence>
<dbReference type="GO" id="GO:0003678">
    <property type="term" value="F:DNA helicase activity"/>
    <property type="evidence" value="ECO:0007669"/>
    <property type="project" value="InterPro"/>
</dbReference>
<keyword evidence="15" id="KW-0175">Coiled coil</keyword>
<dbReference type="GO" id="GO:1990077">
    <property type="term" value="C:primosome complex"/>
    <property type="evidence" value="ECO:0007669"/>
    <property type="project" value="UniProtKB-KW"/>
</dbReference>
<gene>
    <name evidence="12" type="primary">dnaG</name>
    <name evidence="17" type="ORF">CEY16_04515</name>
</gene>
<dbReference type="EMBL" id="PJNH01000001">
    <property type="protein sequence ID" value="PKR79018.1"/>
    <property type="molecule type" value="Genomic_DNA"/>
</dbReference>
<dbReference type="PANTHER" id="PTHR30313">
    <property type="entry name" value="DNA PRIMASE"/>
    <property type="match status" value="1"/>
</dbReference>
<evidence type="ECO:0000256" key="13">
    <source>
        <dbReference type="PIRNR" id="PIRNR002811"/>
    </source>
</evidence>
<comment type="subunit">
    <text evidence="12">Monomer. Interacts with DnaB.</text>
</comment>
<organism evidence="17 18">
    <name type="scientific">Halalkalibacillus sediminis</name>
    <dbReference type="NCBI Taxonomy" id="2018042"/>
    <lineage>
        <taxon>Bacteria</taxon>
        <taxon>Bacillati</taxon>
        <taxon>Bacillota</taxon>
        <taxon>Bacilli</taxon>
        <taxon>Bacillales</taxon>
        <taxon>Bacillaceae</taxon>
        <taxon>Halalkalibacillus</taxon>
    </lineage>
</organism>
<protein>
    <recommendedName>
        <fullName evidence="12 13">DNA primase</fullName>
        <ecNumber evidence="12">2.7.7.101</ecNumber>
    </recommendedName>
</protein>
<evidence type="ECO:0000256" key="9">
    <source>
        <dbReference type="ARBA" id="ARBA00022842"/>
    </source>
</evidence>
<dbReference type="GO" id="GO:0000428">
    <property type="term" value="C:DNA-directed RNA polymerase complex"/>
    <property type="evidence" value="ECO:0007669"/>
    <property type="project" value="UniProtKB-KW"/>
</dbReference>
<keyword evidence="2 12" id="KW-0639">Primosome</keyword>
<dbReference type="EC" id="2.7.7.101" evidence="12"/>
<keyword evidence="18" id="KW-1185">Reference proteome</keyword>
<dbReference type="Gene3D" id="3.40.1360.10">
    <property type="match status" value="1"/>
</dbReference>
<feature type="zinc finger region" description="CHC2-type" evidence="12 14">
    <location>
        <begin position="40"/>
        <end position="64"/>
    </location>
</feature>
<keyword evidence="3 12" id="KW-0808">Transferase</keyword>
<evidence type="ECO:0000256" key="3">
    <source>
        <dbReference type="ARBA" id="ARBA00022679"/>
    </source>
</evidence>
<evidence type="ECO:0000313" key="17">
    <source>
        <dbReference type="EMBL" id="PKR79018.1"/>
    </source>
</evidence>
<dbReference type="OrthoDB" id="9803773at2"/>
<feature type="coiled-coil region" evidence="15">
    <location>
        <begin position="414"/>
        <end position="445"/>
    </location>
</feature>
<dbReference type="Pfam" id="PF01807">
    <property type="entry name" value="Zn_ribbon_DnaG"/>
    <property type="match status" value="1"/>
</dbReference>
<dbReference type="InterPro" id="IPR016136">
    <property type="entry name" value="DNA_helicase_N/primase_C"/>
</dbReference>
<dbReference type="AlphaFoldDB" id="A0A2I0QXI4"/>
<keyword evidence="4 12" id="KW-0548">Nucleotidyltransferase</keyword>
<dbReference type="GO" id="GO:0003677">
    <property type="term" value="F:DNA binding"/>
    <property type="evidence" value="ECO:0007669"/>
    <property type="project" value="UniProtKB-KW"/>
</dbReference>
<dbReference type="CDD" id="cd03364">
    <property type="entry name" value="TOPRIM_DnaG_primases"/>
    <property type="match status" value="1"/>
</dbReference>
<evidence type="ECO:0000256" key="2">
    <source>
        <dbReference type="ARBA" id="ARBA00022515"/>
    </source>
</evidence>
<comment type="cofactor">
    <cofactor evidence="12 13 14">
        <name>Zn(2+)</name>
        <dbReference type="ChEBI" id="CHEBI:29105"/>
    </cofactor>
    <text evidence="12 13 14">Binds 1 zinc ion per monomer.</text>
</comment>
<dbReference type="InterPro" id="IPR036185">
    <property type="entry name" value="DNA_heli_DnaB-like_N_sf"/>
</dbReference>
<dbReference type="GO" id="GO:0003899">
    <property type="term" value="F:DNA-directed RNA polymerase activity"/>
    <property type="evidence" value="ECO:0007669"/>
    <property type="project" value="UniProtKB-UniRule"/>
</dbReference>
<dbReference type="HAMAP" id="MF_00974">
    <property type="entry name" value="DNA_primase_DnaG"/>
    <property type="match status" value="1"/>
</dbReference>
<dbReference type="Pfam" id="PF10410">
    <property type="entry name" value="DnaB_bind"/>
    <property type="match status" value="1"/>
</dbReference>
<evidence type="ECO:0000256" key="6">
    <source>
        <dbReference type="ARBA" id="ARBA00022723"/>
    </source>
</evidence>
<keyword evidence="8 12" id="KW-0862">Zinc</keyword>
<evidence type="ECO:0000256" key="14">
    <source>
        <dbReference type="PIRSR" id="PIRSR002811-1"/>
    </source>
</evidence>
<dbReference type="InterPro" id="IPR006171">
    <property type="entry name" value="TOPRIM_dom"/>
</dbReference>
<keyword evidence="5 12" id="KW-0235">DNA replication</keyword>
<dbReference type="Gene3D" id="3.90.980.10">
    <property type="entry name" value="DNA primase, catalytic core, N-terminal domain"/>
    <property type="match status" value="1"/>
</dbReference>
<dbReference type="SMART" id="SM00400">
    <property type="entry name" value="ZnF_CHCC"/>
    <property type="match status" value="1"/>
</dbReference>
<dbReference type="GO" id="GO:0006269">
    <property type="term" value="P:DNA replication, synthesis of primer"/>
    <property type="evidence" value="ECO:0007669"/>
    <property type="project" value="UniProtKB-UniRule"/>
</dbReference>
<name>A0A2I0QXI4_9BACI</name>
<dbReference type="InterPro" id="IPR006295">
    <property type="entry name" value="DNA_primase_DnaG"/>
</dbReference>
<keyword evidence="6 12" id="KW-0479">Metal-binding</keyword>
<evidence type="ECO:0000256" key="4">
    <source>
        <dbReference type="ARBA" id="ARBA00022695"/>
    </source>
</evidence>
<comment type="similarity">
    <text evidence="12 13">Belongs to the DnaG primase family.</text>
</comment>
<dbReference type="GO" id="GO:0008270">
    <property type="term" value="F:zinc ion binding"/>
    <property type="evidence" value="ECO:0007669"/>
    <property type="project" value="UniProtKB-UniRule"/>
</dbReference>
<dbReference type="InterPro" id="IPR002694">
    <property type="entry name" value="Znf_CHC2"/>
</dbReference>
<proteinExistence type="inferred from homology"/>
<dbReference type="SUPFAM" id="SSF48024">
    <property type="entry name" value="N-terminal domain of DnaB helicase"/>
    <property type="match status" value="1"/>
</dbReference>
<evidence type="ECO:0000259" key="16">
    <source>
        <dbReference type="PROSITE" id="PS50880"/>
    </source>
</evidence>
<evidence type="ECO:0000256" key="12">
    <source>
        <dbReference type="HAMAP-Rule" id="MF_00974"/>
    </source>
</evidence>
<keyword evidence="10 12" id="KW-0238">DNA-binding</keyword>
<keyword evidence="1 12" id="KW-0240">DNA-directed RNA polymerase</keyword>
<dbReference type="Pfam" id="PF13155">
    <property type="entry name" value="Toprim_2"/>
    <property type="match status" value="1"/>
</dbReference>
<dbReference type="RefSeq" id="WP_101330762.1">
    <property type="nucleotide sequence ID" value="NZ_PJNH01000001.1"/>
</dbReference>
<dbReference type="SUPFAM" id="SSF57783">
    <property type="entry name" value="Zinc beta-ribbon"/>
    <property type="match status" value="1"/>
</dbReference>
<evidence type="ECO:0000256" key="8">
    <source>
        <dbReference type="ARBA" id="ARBA00022833"/>
    </source>
</evidence>
<dbReference type="SUPFAM" id="SSF56731">
    <property type="entry name" value="DNA primase core"/>
    <property type="match status" value="1"/>
</dbReference>
<dbReference type="Pfam" id="PF08275">
    <property type="entry name" value="DNAG_N"/>
    <property type="match status" value="1"/>
</dbReference>
<dbReference type="InterPro" id="IPR050219">
    <property type="entry name" value="DnaG_primase"/>
</dbReference>
<dbReference type="Gene3D" id="1.10.860.10">
    <property type="entry name" value="DNAb Helicase, Chain A"/>
    <property type="match status" value="1"/>
</dbReference>
<dbReference type="InterPro" id="IPR036977">
    <property type="entry name" value="DNA_primase_Znf_CHC2"/>
</dbReference>
<dbReference type="InterPro" id="IPR037068">
    <property type="entry name" value="DNA_primase_core_N_sf"/>
</dbReference>
<dbReference type="GO" id="GO:0005737">
    <property type="term" value="C:cytoplasm"/>
    <property type="evidence" value="ECO:0007669"/>
    <property type="project" value="TreeGrafter"/>
</dbReference>
<evidence type="ECO:0000313" key="18">
    <source>
        <dbReference type="Proteomes" id="UP000243524"/>
    </source>
</evidence>
<dbReference type="InterPro" id="IPR030846">
    <property type="entry name" value="DnaG_bac"/>
</dbReference>
<dbReference type="InterPro" id="IPR034151">
    <property type="entry name" value="TOPRIM_DnaG_bac"/>
</dbReference>
<dbReference type="PANTHER" id="PTHR30313:SF2">
    <property type="entry name" value="DNA PRIMASE"/>
    <property type="match status" value="1"/>
</dbReference>
<evidence type="ECO:0000256" key="15">
    <source>
        <dbReference type="SAM" id="Coils"/>
    </source>
</evidence>
<accession>A0A2I0QXI4</accession>
<dbReference type="GO" id="GO:0005524">
    <property type="term" value="F:ATP binding"/>
    <property type="evidence" value="ECO:0007669"/>
    <property type="project" value="InterPro"/>
</dbReference>
<dbReference type="InterPro" id="IPR019475">
    <property type="entry name" value="DNA_primase_DnaB-bd"/>
</dbReference>
<keyword evidence="7 12" id="KW-0863">Zinc-finger</keyword>
<dbReference type="InterPro" id="IPR013264">
    <property type="entry name" value="DNAG_N"/>
</dbReference>
<dbReference type="Gene3D" id="3.90.580.10">
    <property type="entry name" value="Zinc finger, CHC2-type domain"/>
    <property type="match status" value="1"/>
</dbReference>
<comment type="domain">
    <text evidence="12">Contains an N-terminal zinc-binding domain, a central core domain that contains the primase activity, and a C-terminal DnaB-binding domain.</text>
</comment>
<dbReference type="PIRSF" id="PIRSF002811">
    <property type="entry name" value="DnaG"/>
    <property type="match status" value="1"/>
</dbReference>
<evidence type="ECO:0000256" key="10">
    <source>
        <dbReference type="ARBA" id="ARBA00023125"/>
    </source>
</evidence>
<reference evidence="17 18" key="1">
    <citation type="submission" date="2017-06" db="EMBL/GenBank/DDBJ databases">
        <title>the draft geome sequence of Illustriluteabacillus marina B3227.</title>
        <authorList>
            <person name="He R.-H."/>
            <person name="Du Z.-J."/>
        </authorList>
    </citation>
    <scope>NUCLEOTIDE SEQUENCE [LARGE SCALE GENOMIC DNA]</scope>
    <source>
        <strain evidence="17 18">B3227</strain>
    </source>
</reference>
<feature type="coiled-coil region" evidence="15">
    <location>
        <begin position="565"/>
        <end position="592"/>
    </location>
</feature>
<keyword evidence="9" id="KW-0460">Magnesium</keyword>
<comment type="function">
    <text evidence="12 13">RNA polymerase that catalyzes the synthesis of short RNA molecules used as primers for DNA polymerase during DNA replication.</text>
</comment>
<dbReference type="FunFam" id="3.90.580.10:FF:000001">
    <property type="entry name" value="DNA primase"/>
    <property type="match status" value="1"/>
</dbReference>
<evidence type="ECO:0000256" key="5">
    <source>
        <dbReference type="ARBA" id="ARBA00022705"/>
    </source>
</evidence>
<dbReference type="PROSITE" id="PS50880">
    <property type="entry name" value="TOPRIM"/>
    <property type="match status" value="1"/>
</dbReference>
<dbReference type="NCBIfam" id="TIGR01391">
    <property type="entry name" value="dnaG"/>
    <property type="match status" value="1"/>
</dbReference>
<comment type="caution">
    <text evidence="17">The sequence shown here is derived from an EMBL/GenBank/DDBJ whole genome shotgun (WGS) entry which is preliminary data.</text>
</comment>
<sequence>MAYNIPEEFIDQVISNNDIVDVISDHIKLSKKGRNYFGLCPFHGENTPSFSVAPDKQIFHCFGCGKGGNVIKFVMEMESLSFVEAIKHLANKSGEALPEEWQKQESQSNYSSEQQNIIQAYEWSTKLFHHVLRHTSDGKDGLNYLKNRGFELETIEHFQLGYSPQKDQFLSSFLKGKGFELDSLTEYGLLTKRDGNSYHDRFIGRIIFPIKNHQGKVVAFGGRSTQPEMEPKYLNSPESQLFQKGQILYNFHDARKHVQKNNREIVLFEGNLDVIKAYQAGVKNAVATLGTSFSEYQAAILNRYADHVIICFDGDKAGKNASYKTAKILKKAGLQVRIANIPNEMDPDDYIDAYGAEKFKKQIIQAAESFVSFYLNHLKKQYNLSLDHERVTYIEKALDIIAQVENSVERDFYLKELEDSFDLYRDTLEKEIEKRRRIKEQTKDKDKTVNNNNATKHEWNKNHKILSAYQNAERYLIAHMLRDPYITERVQDRLGSSFNIQEHQVLVTYLYAYYEEGNAADTSKFIDRLPDENLQNLVSKLALLPLNEALTDHELEDYFFAITRESEIDHEVRELEKMLKQAEKENDPKSAARIGMKIIELKKKSKQSKQ</sequence>
<evidence type="ECO:0000256" key="11">
    <source>
        <dbReference type="ARBA" id="ARBA00023163"/>
    </source>
</evidence>